<dbReference type="InterPro" id="IPR001619">
    <property type="entry name" value="Sec1-like"/>
</dbReference>
<gene>
    <name evidence="2" type="primary">SLY1_1</name>
    <name evidence="2" type="ORF">LPJ53_006094</name>
</gene>
<dbReference type="SUPFAM" id="SSF56815">
    <property type="entry name" value="Sec1/munc18-like (SM) proteins"/>
    <property type="match status" value="1"/>
</dbReference>
<name>A0A9W7XU55_9FUNG</name>
<comment type="caution">
    <text evidence="2">The sequence shown here is derived from an EMBL/GenBank/DDBJ whole genome shotgun (WGS) entry which is preliminary data.</text>
</comment>
<evidence type="ECO:0000313" key="3">
    <source>
        <dbReference type="Proteomes" id="UP001149813"/>
    </source>
</evidence>
<dbReference type="Pfam" id="PF00995">
    <property type="entry name" value="Sec1"/>
    <property type="match status" value="1"/>
</dbReference>
<dbReference type="Gene3D" id="1.25.40.60">
    <property type="match status" value="1"/>
</dbReference>
<dbReference type="InterPro" id="IPR036045">
    <property type="entry name" value="Sec1-like_sf"/>
</dbReference>
<keyword evidence="3" id="KW-1185">Reference proteome</keyword>
<dbReference type="Proteomes" id="UP001149813">
    <property type="component" value="Unassembled WGS sequence"/>
</dbReference>
<evidence type="ECO:0000313" key="2">
    <source>
        <dbReference type="EMBL" id="KAJ1719075.1"/>
    </source>
</evidence>
<dbReference type="Gene3D" id="3.40.50.1910">
    <property type="match status" value="1"/>
</dbReference>
<dbReference type="OrthoDB" id="10251230at2759"/>
<dbReference type="PANTHER" id="PTHR11679">
    <property type="entry name" value="VESICLE PROTEIN SORTING-ASSOCIATED"/>
    <property type="match status" value="1"/>
</dbReference>
<proteinExistence type="inferred from homology"/>
<organism evidence="2 3">
    <name type="scientific">Coemansia erecta</name>
    <dbReference type="NCBI Taxonomy" id="147472"/>
    <lineage>
        <taxon>Eukaryota</taxon>
        <taxon>Fungi</taxon>
        <taxon>Fungi incertae sedis</taxon>
        <taxon>Zoopagomycota</taxon>
        <taxon>Kickxellomycotina</taxon>
        <taxon>Kickxellomycetes</taxon>
        <taxon>Kickxellales</taxon>
        <taxon>Kickxellaceae</taxon>
        <taxon>Coemansia</taxon>
    </lineage>
</organism>
<reference evidence="2" key="1">
    <citation type="submission" date="2022-07" db="EMBL/GenBank/DDBJ databases">
        <title>Phylogenomic reconstructions and comparative analyses of Kickxellomycotina fungi.</title>
        <authorList>
            <person name="Reynolds N.K."/>
            <person name="Stajich J.E."/>
            <person name="Barry K."/>
            <person name="Grigoriev I.V."/>
            <person name="Crous P."/>
            <person name="Smith M.E."/>
        </authorList>
    </citation>
    <scope>NUCLEOTIDE SEQUENCE</scope>
    <source>
        <strain evidence="2">NBRC 32514</strain>
    </source>
</reference>
<protein>
    <submittedName>
        <fullName evidence="2">Vesicle trafficking between the ER and Golgi</fullName>
    </submittedName>
</protein>
<comment type="similarity">
    <text evidence="1">Belongs to the STXBP/unc-18/SEC1 family.</text>
</comment>
<dbReference type="GO" id="GO:0016192">
    <property type="term" value="P:vesicle-mediated transport"/>
    <property type="evidence" value="ECO:0007669"/>
    <property type="project" value="InterPro"/>
</dbReference>
<accession>A0A9W7XU55</accession>
<dbReference type="AlphaFoldDB" id="A0A9W7XU55"/>
<dbReference type="EMBL" id="JANBOJ010000503">
    <property type="protein sequence ID" value="KAJ1719075.1"/>
    <property type="molecule type" value="Genomic_DNA"/>
</dbReference>
<dbReference type="InterPro" id="IPR027482">
    <property type="entry name" value="Sec1-like_dom2"/>
</dbReference>
<evidence type="ECO:0000256" key="1">
    <source>
        <dbReference type="ARBA" id="ARBA00009884"/>
    </source>
</evidence>
<sequence length="257" mass="27354">MIKEWQLDMLFQMEEQIRRQSKSSIIKAINDPENTDMQDKMRLYILYMLANEGLKQVDRDKCEAALWAAGCDLAALEYINKLRSLNKMNSSIASPSVGSGTAAGRDLLGKFLSISNRLAGLTDSSSLAGILSGVRNLLPSNKQLPVSRIVEAVMNGRASGLGGSGGGLGIGINIRSGASGSSSSGGGGVAAAKLIENYVHFNLKQARRRNLAGSNAASDISGPSQDAIVFIVGGGNYIEYQNLMEFAQHETPCKNIV</sequence>